<evidence type="ECO:0000256" key="1">
    <source>
        <dbReference type="SAM" id="MobiDB-lite"/>
    </source>
</evidence>
<proteinExistence type="predicted"/>
<gene>
    <name evidence="2" type="ORF">L484_016085</name>
</gene>
<evidence type="ECO:0000313" key="2">
    <source>
        <dbReference type="EMBL" id="EXC26866.1"/>
    </source>
</evidence>
<evidence type="ECO:0000313" key="3">
    <source>
        <dbReference type="Proteomes" id="UP000030645"/>
    </source>
</evidence>
<dbReference type="EMBL" id="KE346122">
    <property type="protein sequence ID" value="EXC26866.1"/>
    <property type="molecule type" value="Genomic_DNA"/>
</dbReference>
<name>W9SG74_9ROSA</name>
<sequence>MLEVVGHPSDSDDRTYGMHASELIDKDSDVNDYDLFLKTKLSYTYLDEPISDRLSLSTLEFSKKRRSGSTTTQPNSPVEGRGRKHKDKSITFPPWTIEIPKVDGAMQVVDIPRVTEIDWLPLPNGLDHVSATKLSLLMEMIAGPRPVLVSTSTIAQANFQNAMKEKDDTIATLQSIINSLFGLENEHEGGQEELCQQSVVEPGPGPGLYTFLTNSSLLQTIASFRAPYRCDVDPKYLGAFV</sequence>
<dbReference type="Proteomes" id="UP000030645">
    <property type="component" value="Unassembled WGS sequence"/>
</dbReference>
<feature type="region of interest" description="Disordered" evidence="1">
    <location>
        <begin position="62"/>
        <end position="89"/>
    </location>
</feature>
<protein>
    <submittedName>
        <fullName evidence="2">Uncharacterized protein</fullName>
    </submittedName>
</protein>
<keyword evidence="3" id="KW-1185">Reference proteome</keyword>
<organism evidence="2 3">
    <name type="scientific">Morus notabilis</name>
    <dbReference type="NCBI Taxonomy" id="981085"/>
    <lineage>
        <taxon>Eukaryota</taxon>
        <taxon>Viridiplantae</taxon>
        <taxon>Streptophyta</taxon>
        <taxon>Embryophyta</taxon>
        <taxon>Tracheophyta</taxon>
        <taxon>Spermatophyta</taxon>
        <taxon>Magnoliopsida</taxon>
        <taxon>eudicotyledons</taxon>
        <taxon>Gunneridae</taxon>
        <taxon>Pentapetalae</taxon>
        <taxon>rosids</taxon>
        <taxon>fabids</taxon>
        <taxon>Rosales</taxon>
        <taxon>Moraceae</taxon>
        <taxon>Moreae</taxon>
        <taxon>Morus</taxon>
    </lineage>
</organism>
<accession>W9SG74</accession>
<reference evidence="3" key="1">
    <citation type="submission" date="2013-01" db="EMBL/GenBank/DDBJ databases">
        <title>Draft Genome Sequence of a Mulberry Tree, Morus notabilis C.K. Schneid.</title>
        <authorList>
            <person name="He N."/>
            <person name="Zhao S."/>
        </authorList>
    </citation>
    <scope>NUCLEOTIDE SEQUENCE</scope>
</reference>
<dbReference type="AlphaFoldDB" id="W9SG74"/>